<dbReference type="Gene3D" id="2.60.200.40">
    <property type="match status" value="1"/>
</dbReference>
<dbReference type="InterPro" id="IPR045540">
    <property type="entry name" value="YegS/DAGK_C"/>
</dbReference>
<organism evidence="6 7">
    <name type="scientific">Archangium gephyra</name>
    <dbReference type="NCBI Taxonomy" id="48"/>
    <lineage>
        <taxon>Bacteria</taxon>
        <taxon>Pseudomonadati</taxon>
        <taxon>Myxococcota</taxon>
        <taxon>Myxococcia</taxon>
        <taxon>Myxococcales</taxon>
        <taxon>Cystobacterineae</taxon>
        <taxon>Archangiaceae</taxon>
        <taxon>Archangium</taxon>
    </lineage>
</organism>
<dbReference type="AlphaFoldDB" id="A0A2W5VLQ4"/>
<dbReference type="InterPro" id="IPR050187">
    <property type="entry name" value="Lipid_Phosphate_FormReg"/>
</dbReference>
<dbReference type="EMBL" id="QFQP01000003">
    <property type="protein sequence ID" value="PZR16784.1"/>
    <property type="molecule type" value="Genomic_DNA"/>
</dbReference>
<dbReference type="InterPro" id="IPR005218">
    <property type="entry name" value="Diacylglycerol/lipid_kinase"/>
</dbReference>
<dbReference type="GO" id="GO:0008654">
    <property type="term" value="P:phospholipid biosynthetic process"/>
    <property type="evidence" value="ECO:0007669"/>
    <property type="project" value="InterPro"/>
</dbReference>
<evidence type="ECO:0000259" key="5">
    <source>
        <dbReference type="PROSITE" id="PS50146"/>
    </source>
</evidence>
<evidence type="ECO:0000313" key="6">
    <source>
        <dbReference type="EMBL" id="PZR16784.1"/>
    </source>
</evidence>
<evidence type="ECO:0000256" key="2">
    <source>
        <dbReference type="ARBA" id="ARBA00022741"/>
    </source>
</evidence>
<dbReference type="SUPFAM" id="SSF111331">
    <property type="entry name" value="NAD kinase/diacylglycerol kinase-like"/>
    <property type="match status" value="1"/>
</dbReference>
<keyword evidence="4" id="KW-0067">ATP-binding</keyword>
<dbReference type="SMART" id="SM00046">
    <property type="entry name" value="DAGKc"/>
    <property type="match status" value="1"/>
</dbReference>
<reference evidence="6 7" key="1">
    <citation type="submission" date="2017-08" db="EMBL/GenBank/DDBJ databases">
        <title>Infants hospitalized years apart are colonized by the same room-sourced microbial strains.</title>
        <authorList>
            <person name="Brooks B."/>
            <person name="Olm M.R."/>
            <person name="Firek B.A."/>
            <person name="Baker R."/>
            <person name="Thomas B.C."/>
            <person name="Morowitz M.J."/>
            <person name="Banfield J.F."/>
        </authorList>
    </citation>
    <scope>NUCLEOTIDE SEQUENCE [LARGE SCALE GENOMIC DNA]</scope>
    <source>
        <strain evidence="6">S2_003_000_R2_14</strain>
    </source>
</reference>
<dbReference type="Proteomes" id="UP000249061">
    <property type="component" value="Unassembled WGS sequence"/>
</dbReference>
<feature type="domain" description="DAGKc" evidence="5">
    <location>
        <begin position="1"/>
        <end position="134"/>
    </location>
</feature>
<dbReference type="GO" id="GO:0005524">
    <property type="term" value="F:ATP binding"/>
    <property type="evidence" value="ECO:0007669"/>
    <property type="project" value="UniProtKB-KW"/>
</dbReference>
<dbReference type="NCBIfam" id="TIGR00147">
    <property type="entry name" value="YegS/Rv2252/BmrU family lipid kinase"/>
    <property type="match status" value="1"/>
</dbReference>
<dbReference type="Gene3D" id="3.40.50.10330">
    <property type="entry name" value="Probable inorganic polyphosphate/atp-NAD kinase, domain 1"/>
    <property type="match status" value="1"/>
</dbReference>
<dbReference type="PANTHER" id="PTHR12358:SF54">
    <property type="entry name" value="SPHINGOSINE KINASE RELATED PROTEIN"/>
    <property type="match status" value="1"/>
</dbReference>
<keyword evidence="1" id="KW-0808">Transferase</keyword>
<dbReference type="InterPro" id="IPR001206">
    <property type="entry name" value="Diacylglycerol_kinase_cat_dom"/>
</dbReference>
<evidence type="ECO:0000256" key="1">
    <source>
        <dbReference type="ARBA" id="ARBA00022679"/>
    </source>
</evidence>
<comment type="caution">
    <text evidence="6">The sequence shown here is derived from an EMBL/GenBank/DDBJ whole genome shotgun (WGS) entry which is preliminary data.</text>
</comment>
<dbReference type="InterPro" id="IPR016064">
    <property type="entry name" value="NAD/diacylglycerol_kinase_sf"/>
</dbReference>
<dbReference type="PANTHER" id="PTHR12358">
    <property type="entry name" value="SPHINGOSINE KINASE"/>
    <property type="match status" value="1"/>
</dbReference>
<name>A0A2W5VLQ4_9BACT</name>
<accession>A0A2W5VLQ4</accession>
<dbReference type="InterPro" id="IPR017438">
    <property type="entry name" value="ATP-NAD_kinase_N"/>
</dbReference>
<evidence type="ECO:0000313" key="7">
    <source>
        <dbReference type="Proteomes" id="UP000249061"/>
    </source>
</evidence>
<protein>
    <submittedName>
        <fullName evidence="6">Transcriptional regulator</fullName>
    </submittedName>
</protein>
<evidence type="ECO:0000256" key="4">
    <source>
        <dbReference type="ARBA" id="ARBA00022840"/>
    </source>
</evidence>
<sequence>MKTFFVVNPKSAGGATGKRWGELVATIARTLSDFGVEFTRGEMDAMHLTRTALKSGYECIVAVGGDGTINEVTNGFFEDDKVINPNAALGVLPRGTGGDFRKTFDWDLDSDQAIARLKTPDTRPFDVGVLEFRAHDGSTQRRYFANITSFGVSGLVDQEVNKTSKTFGGTISFMVGSLKALSKYKDAKVRVSFDDGPPETLDVTTLAVANGKYFGGGMKVAPDADVSDGIFDVTVWSGYGLTDFVVRSKGVYSGSHVNWKGTRRLRAKKVYAESDEQVLIDCDGEQPGTLPCTLTILPGAIRLKV</sequence>
<dbReference type="GO" id="GO:0016301">
    <property type="term" value="F:kinase activity"/>
    <property type="evidence" value="ECO:0007669"/>
    <property type="project" value="UniProtKB-KW"/>
</dbReference>
<evidence type="ECO:0000256" key="3">
    <source>
        <dbReference type="ARBA" id="ARBA00022777"/>
    </source>
</evidence>
<keyword evidence="2" id="KW-0547">Nucleotide-binding</keyword>
<proteinExistence type="predicted"/>
<gene>
    <name evidence="6" type="ORF">DI536_06435</name>
</gene>
<dbReference type="Pfam" id="PF00781">
    <property type="entry name" value="DAGK_cat"/>
    <property type="match status" value="1"/>
</dbReference>
<dbReference type="Pfam" id="PF19279">
    <property type="entry name" value="YegS_C"/>
    <property type="match status" value="1"/>
</dbReference>
<dbReference type="PROSITE" id="PS50146">
    <property type="entry name" value="DAGK"/>
    <property type="match status" value="1"/>
</dbReference>
<keyword evidence="3" id="KW-0418">Kinase</keyword>